<evidence type="ECO:0000256" key="1">
    <source>
        <dbReference type="SAM" id="MobiDB-lite"/>
    </source>
</evidence>
<protein>
    <submittedName>
        <fullName evidence="2">Uncharacterized protein</fullName>
    </submittedName>
</protein>
<gene>
    <name evidence="2" type="ORF">PECAL_4P16570</name>
</gene>
<dbReference type="EMBL" id="CAKKNE010000004">
    <property type="protein sequence ID" value="CAH0374381.1"/>
    <property type="molecule type" value="Genomic_DNA"/>
</dbReference>
<organism evidence="2 3">
    <name type="scientific">Pelagomonas calceolata</name>
    <dbReference type="NCBI Taxonomy" id="35677"/>
    <lineage>
        <taxon>Eukaryota</taxon>
        <taxon>Sar</taxon>
        <taxon>Stramenopiles</taxon>
        <taxon>Ochrophyta</taxon>
        <taxon>Pelagophyceae</taxon>
        <taxon>Pelagomonadales</taxon>
        <taxon>Pelagomonadaceae</taxon>
        <taxon>Pelagomonas</taxon>
    </lineage>
</organism>
<name>A0A8J2X4K4_9STRA</name>
<comment type="caution">
    <text evidence="2">The sequence shown here is derived from an EMBL/GenBank/DDBJ whole genome shotgun (WGS) entry which is preliminary data.</text>
</comment>
<dbReference type="Proteomes" id="UP000789595">
    <property type="component" value="Unassembled WGS sequence"/>
</dbReference>
<reference evidence="2" key="1">
    <citation type="submission" date="2021-11" db="EMBL/GenBank/DDBJ databases">
        <authorList>
            <consortium name="Genoscope - CEA"/>
            <person name="William W."/>
        </authorList>
    </citation>
    <scope>NUCLEOTIDE SEQUENCE</scope>
</reference>
<feature type="region of interest" description="Disordered" evidence="1">
    <location>
        <begin position="1"/>
        <end position="61"/>
    </location>
</feature>
<evidence type="ECO:0000313" key="2">
    <source>
        <dbReference type="EMBL" id="CAH0374381.1"/>
    </source>
</evidence>
<sequence length="222" mass="24243">MRAPAGPPPPDAGLPDAPPPTAPPPKMKKKKKSKDSLAGAGEKKKKKKKKKSSKRFAGAAATNPLTARARARLLCRAMELRISIARYYCQEAAYLDKVRGRATVNVGAFHETEDWRHGKKVLSALGAMAVPRRMPEELAHDLTLLRELEALLEDPLNTPDFLVGEDVPDDDLPELAVCLREEIQQLRGSVDEARRQVAALESRAAAPPPPPQRNVVPPPAPR</sequence>
<feature type="region of interest" description="Disordered" evidence="1">
    <location>
        <begin position="197"/>
        <end position="222"/>
    </location>
</feature>
<evidence type="ECO:0000313" key="3">
    <source>
        <dbReference type="Proteomes" id="UP000789595"/>
    </source>
</evidence>
<dbReference type="AlphaFoldDB" id="A0A8J2X4K4"/>
<feature type="compositionally biased region" description="Pro residues" evidence="1">
    <location>
        <begin position="1"/>
        <end position="25"/>
    </location>
</feature>
<feature type="compositionally biased region" description="Pro residues" evidence="1">
    <location>
        <begin position="206"/>
        <end position="222"/>
    </location>
</feature>
<feature type="compositionally biased region" description="Basic residues" evidence="1">
    <location>
        <begin position="43"/>
        <end position="54"/>
    </location>
</feature>
<proteinExistence type="predicted"/>
<accession>A0A8J2X4K4</accession>
<keyword evidence="3" id="KW-1185">Reference proteome</keyword>